<evidence type="ECO:0000256" key="6">
    <source>
        <dbReference type="ARBA" id="ARBA00023157"/>
    </source>
</evidence>
<evidence type="ECO:0000256" key="4">
    <source>
        <dbReference type="ARBA" id="ARBA00022729"/>
    </source>
</evidence>
<keyword evidence="5 8" id="KW-0378">Hydrolase</keyword>
<dbReference type="InterPro" id="IPR018202">
    <property type="entry name" value="Ser_caboxypep_ser_AS"/>
</dbReference>
<dbReference type="FunFam" id="3.40.50.1820:FF:000143">
    <property type="entry name" value="Carboxypeptidase"/>
    <property type="match status" value="1"/>
</dbReference>
<dbReference type="PROSITE" id="PS00131">
    <property type="entry name" value="CARBOXYPEPT_SER_SER"/>
    <property type="match status" value="1"/>
</dbReference>
<reference evidence="10" key="1">
    <citation type="journal article" date="2021" name="bioRxiv">
        <title>Whole Genome Assembly and Annotation of Northern Wild Rice, Zizania palustris L., Supports a Whole Genome Duplication in the Zizania Genus.</title>
        <authorList>
            <person name="Haas M."/>
            <person name="Kono T."/>
            <person name="Macchietto M."/>
            <person name="Millas R."/>
            <person name="McGilp L."/>
            <person name="Shao M."/>
            <person name="Duquette J."/>
            <person name="Hirsch C.N."/>
            <person name="Kimball J."/>
        </authorList>
    </citation>
    <scope>NUCLEOTIDE SEQUENCE</scope>
    <source>
        <tissue evidence="10">Fresh leaf tissue</tissue>
    </source>
</reference>
<keyword evidence="2 8" id="KW-0121">Carboxypeptidase</keyword>
<dbReference type="GO" id="GO:0004185">
    <property type="term" value="F:serine-type carboxypeptidase activity"/>
    <property type="evidence" value="ECO:0007669"/>
    <property type="project" value="UniProtKB-UniRule"/>
</dbReference>
<keyword evidence="9" id="KW-1133">Transmembrane helix</keyword>
<name>A0A8J5S613_ZIZPA</name>
<keyword evidence="9" id="KW-0812">Transmembrane</keyword>
<keyword evidence="6" id="KW-1015">Disulfide bond</keyword>
<evidence type="ECO:0000313" key="10">
    <source>
        <dbReference type="EMBL" id="KAG8050994.1"/>
    </source>
</evidence>
<evidence type="ECO:0000313" key="11">
    <source>
        <dbReference type="Proteomes" id="UP000729402"/>
    </source>
</evidence>
<sequence length="523" mass="57387">MLQNMFYPRLRIKRSASPSVSPLSPRRRALAQLASCHHRALRVRCAAAHHTTSTYEGGASMARRGCSASSAAVVLVLIVFLAGGPLLRCHAAPQGALVRGLPGFDGALPSKHYSGYVTVDEQHGRNLFYYLVESERDPAKDPLVLWLNGGPGCSSFDGFVYEHGPFNFESGGSAGSLPKLHLNPYSWSKVSSVIYLDSPAGVGLSYSKNITSDYITGDLKTAADSHTFLLKWFQLYPEFLSNPFYIAGESYAGVYVPTLSHEVVKGIHGGVKPTINFKGYMVGNGVCDTVFDGNALVPFAHGMGLISDDIYQESHSACHGNYWNPTSDKCERAVSKVNKLIDGLNIYDILEPCYHNTSIKEIIPENSRLPISFKHLGITDKPLPVRTRMLGRGWPLRAPVRDGRVPSWQELASVASGVPCMSDEVATAWLNNDNVRSAIHAQTVSSIGSWLICTDVLEYNHDAGSMISYHKNLTSQGYRAFIYSGDHDMCVPFTGSEAWTKSLGYEVVDSWRPWHLNNQVSGY</sequence>
<dbReference type="GO" id="GO:0006508">
    <property type="term" value="P:proteolysis"/>
    <property type="evidence" value="ECO:0007669"/>
    <property type="project" value="UniProtKB-KW"/>
</dbReference>
<keyword evidence="9" id="KW-0472">Membrane</keyword>
<accession>A0A8J5S613</accession>
<dbReference type="PANTHER" id="PTHR11802:SF254">
    <property type="entry name" value="SERINE CARBOXYPEPTIDASE-LIKE 20"/>
    <property type="match status" value="1"/>
</dbReference>
<evidence type="ECO:0000256" key="2">
    <source>
        <dbReference type="ARBA" id="ARBA00022645"/>
    </source>
</evidence>
<comment type="similarity">
    <text evidence="1 8">Belongs to the peptidase S10 family.</text>
</comment>
<evidence type="ECO:0000256" key="9">
    <source>
        <dbReference type="SAM" id="Phobius"/>
    </source>
</evidence>
<dbReference type="EMBL" id="JAAALK010000289">
    <property type="protein sequence ID" value="KAG8050994.1"/>
    <property type="molecule type" value="Genomic_DNA"/>
</dbReference>
<dbReference type="InterPro" id="IPR001563">
    <property type="entry name" value="Peptidase_S10"/>
</dbReference>
<keyword evidence="4" id="KW-0732">Signal</keyword>
<evidence type="ECO:0000256" key="5">
    <source>
        <dbReference type="ARBA" id="ARBA00022801"/>
    </source>
</evidence>
<dbReference type="Proteomes" id="UP000729402">
    <property type="component" value="Unassembled WGS sequence"/>
</dbReference>
<dbReference type="Pfam" id="PF00450">
    <property type="entry name" value="Peptidase_S10"/>
    <property type="match status" value="1"/>
</dbReference>
<dbReference type="GO" id="GO:0019748">
    <property type="term" value="P:secondary metabolic process"/>
    <property type="evidence" value="ECO:0007669"/>
    <property type="project" value="TreeGrafter"/>
</dbReference>
<proteinExistence type="inferred from homology"/>
<gene>
    <name evidence="10" type="ORF">GUJ93_ZPchr0009g2086</name>
</gene>
<dbReference type="GO" id="GO:0016747">
    <property type="term" value="F:acyltransferase activity, transferring groups other than amino-acyl groups"/>
    <property type="evidence" value="ECO:0007669"/>
    <property type="project" value="TreeGrafter"/>
</dbReference>
<evidence type="ECO:0000256" key="8">
    <source>
        <dbReference type="RuleBase" id="RU361156"/>
    </source>
</evidence>
<organism evidence="10 11">
    <name type="scientific">Zizania palustris</name>
    <name type="common">Northern wild rice</name>
    <dbReference type="NCBI Taxonomy" id="103762"/>
    <lineage>
        <taxon>Eukaryota</taxon>
        <taxon>Viridiplantae</taxon>
        <taxon>Streptophyta</taxon>
        <taxon>Embryophyta</taxon>
        <taxon>Tracheophyta</taxon>
        <taxon>Spermatophyta</taxon>
        <taxon>Magnoliopsida</taxon>
        <taxon>Liliopsida</taxon>
        <taxon>Poales</taxon>
        <taxon>Poaceae</taxon>
        <taxon>BOP clade</taxon>
        <taxon>Oryzoideae</taxon>
        <taxon>Oryzeae</taxon>
        <taxon>Zizaniinae</taxon>
        <taxon>Zizania</taxon>
    </lineage>
</organism>
<comment type="caution">
    <text evidence="10">The sequence shown here is derived from an EMBL/GenBank/DDBJ whole genome shotgun (WGS) entry which is preliminary data.</text>
</comment>
<dbReference type="PANTHER" id="PTHR11802">
    <property type="entry name" value="SERINE PROTEASE FAMILY S10 SERINE CARBOXYPEPTIDASE"/>
    <property type="match status" value="1"/>
</dbReference>
<dbReference type="EC" id="3.4.16.-" evidence="8"/>
<dbReference type="AlphaFoldDB" id="A0A8J5S613"/>
<evidence type="ECO:0000256" key="7">
    <source>
        <dbReference type="ARBA" id="ARBA00023180"/>
    </source>
</evidence>
<dbReference type="OrthoDB" id="443318at2759"/>
<evidence type="ECO:0000256" key="3">
    <source>
        <dbReference type="ARBA" id="ARBA00022670"/>
    </source>
</evidence>
<keyword evidence="3 8" id="KW-0645">Protease</keyword>
<feature type="transmembrane region" description="Helical" evidence="9">
    <location>
        <begin position="68"/>
        <end position="87"/>
    </location>
</feature>
<protein>
    <recommendedName>
        <fullName evidence="8">Carboxypeptidase</fullName>
        <ecNumber evidence="8">3.4.16.-</ecNumber>
    </recommendedName>
</protein>
<keyword evidence="7" id="KW-0325">Glycoprotein</keyword>
<evidence type="ECO:0000256" key="1">
    <source>
        <dbReference type="ARBA" id="ARBA00009431"/>
    </source>
</evidence>
<reference evidence="10" key="2">
    <citation type="submission" date="2021-02" db="EMBL/GenBank/DDBJ databases">
        <authorList>
            <person name="Kimball J.A."/>
            <person name="Haas M.W."/>
            <person name="Macchietto M."/>
            <person name="Kono T."/>
            <person name="Duquette J."/>
            <person name="Shao M."/>
        </authorList>
    </citation>
    <scope>NUCLEOTIDE SEQUENCE</scope>
    <source>
        <tissue evidence="10">Fresh leaf tissue</tissue>
    </source>
</reference>
<keyword evidence="11" id="KW-1185">Reference proteome</keyword>